<dbReference type="PATRIC" id="fig|555500.3.peg.560"/>
<evidence type="ECO:0000313" key="4">
    <source>
        <dbReference type="Proteomes" id="UP000007364"/>
    </source>
</evidence>
<dbReference type="PANTHER" id="PTHR45947">
    <property type="entry name" value="SULFOQUINOVOSYL TRANSFERASE SQD2"/>
    <property type="match status" value="1"/>
</dbReference>
<dbReference type="RefSeq" id="WP_008990413.1">
    <property type="nucleotide sequence ID" value="NZ_AMSG01000002.1"/>
</dbReference>
<dbReference type="Gene3D" id="3.40.50.2000">
    <property type="entry name" value="Glycogen Phosphorylase B"/>
    <property type="match status" value="2"/>
</dbReference>
<feature type="domain" description="Glycosyltransferase subfamily 4-like N-terminal" evidence="2">
    <location>
        <begin position="37"/>
        <end position="169"/>
    </location>
</feature>
<dbReference type="OrthoDB" id="9790710at2"/>
<evidence type="ECO:0000313" key="3">
    <source>
        <dbReference type="EMBL" id="EKF56394.1"/>
    </source>
</evidence>
<keyword evidence="3" id="KW-0808">Transferase</keyword>
<dbReference type="EMBL" id="AMSG01000002">
    <property type="protein sequence ID" value="EKF56394.1"/>
    <property type="molecule type" value="Genomic_DNA"/>
</dbReference>
<reference evidence="3 4" key="1">
    <citation type="journal article" date="2012" name="J. Bacteriol.">
        <title>Genome Sequence of Galbibacter marinum Type Strain ck-I2-15.</title>
        <authorList>
            <person name="Lai Q."/>
            <person name="Li C."/>
            <person name="Shao Z."/>
        </authorList>
    </citation>
    <scope>NUCLEOTIDE SEQUENCE [LARGE SCALE GENOMIC DNA]</scope>
    <source>
        <strain evidence="4">ck-I2-15</strain>
    </source>
</reference>
<dbReference type="Pfam" id="PF13579">
    <property type="entry name" value="Glyco_trans_4_4"/>
    <property type="match status" value="1"/>
</dbReference>
<feature type="domain" description="Glycosyl transferase family 1" evidence="1">
    <location>
        <begin position="189"/>
        <end position="353"/>
    </location>
</feature>
<keyword evidence="4" id="KW-1185">Reference proteome</keyword>
<organism evidence="3 4">
    <name type="scientific">Galbibacter marinus</name>
    <dbReference type="NCBI Taxonomy" id="555500"/>
    <lineage>
        <taxon>Bacteria</taxon>
        <taxon>Pseudomonadati</taxon>
        <taxon>Bacteroidota</taxon>
        <taxon>Flavobacteriia</taxon>
        <taxon>Flavobacteriales</taxon>
        <taxon>Flavobacteriaceae</taxon>
        <taxon>Galbibacter</taxon>
    </lineage>
</organism>
<dbReference type="GO" id="GO:0016758">
    <property type="term" value="F:hexosyltransferase activity"/>
    <property type="evidence" value="ECO:0007669"/>
    <property type="project" value="TreeGrafter"/>
</dbReference>
<dbReference type="InterPro" id="IPR001296">
    <property type="entry name" value="Glyco_trans_1"/>
</dbReference>
<dbReference type="SUPFAM" id="SSF53756">
    <property type="entry name" value="UDP-Glycosyltransferase/glycogen phosphorylase"/>
    <property type="match status" value="1"/>
</dbReference>
<dbReference type="CDD" id="cd03808">
    <property type="entry name" value="GT4_CapM-like"/>
    <property type="match status" value="1"/>
</dbReference>
<proteinExistence type="predicted"/>
<dbReference type="eggNOG" id="COG0438">
    <property type="taxonomic scope" value="Bacteria"/>
</dbReference>
<comment type="caution">
    <text evidence="3">The sequence shown here is derived from an EMBL/GenBank/DDBJ whole genome shotgun (WGS) entry which is preliminary data.</text>
</comment>
<protein>
    <submittedName>
        <fullName evidence="3">Capsular polysaccharide biosynthesis glycosyl transferase</fullName>
    </submittedName>
</protein>
<dbReference type="STRING" id="555500.I215_02688"/>
<gene>
    <name evidence="3" type="ORF">I215_02688</name>
</gene>
<name>K2PY87_9FLAO</name>
<dbReference type="AlphaFoldDB" id="K2PY87"/>
<accession>K2PY87</accession>
<dbReference type="InterPro" id="IPR050194">
    <property type="entry name" value="Glycosyltransferase_grp1"/>
</dbReference>
<sequence length="377" mass="42585">MKDTFLIITTVPQSLNFYQGQVKVLKTKYHIEVASSPGQRLDTFGELEKVPIHPVPMKREISIFSDLLSLYRLFKLIKKIKPKVVHASTPKAGFLGMLAAYLNRTPVRIYFVLGLRYEGTSGFKRKFLMWMESLSCKLSTHVFAVSKGTKKTLLEQKITNKEVRIIWNGSINGINTSQFNLEATPCANIDKNLIPEGSFVFGYVGRLVGDKGTNELIDAFTQMHQSHPEIRLLLIGDFEDIQDPVSDRTRSLIKNHPAIVYAGYQSNVKPFFKLMDVFVFPSYREGFGMVVMEAAAMEKPVICSDITGCNEIIIDGHTGVLIPPRSTDMLLLAMSSLRTRPELLEKLSSNARASVIQRYEQQTLWKHSLEAYAKITN</sequence>
<dbReference type="InterPro" id="IPR028098">
    <property type="entry name" value="Glyco_trans_4-like_N"/>
</dbReference>
<evidence type="ECO:0000259" key="2">
    <source>
        <dbReference type="Pfam" id="PF13579"/>
    </source>
</evidence>
<dbReference type="PANTHER" id="PTHR45947:SF3">
    <property type="entry name" value="SULFOQUINOVOSYL TRANSFERASE SQD2"/>
    <property type="match status" value="1"/>
</dbReference>
<dbReference type="Proteomes" id="UP000007364">
    <property type="component" value="Unassembled WGS sequence"/>
</dbReference>
<dbReference type="Pfam" id="PF00534">
    <property type="entry name" value="Glycos_transf_1"/>
    <property type="match status" value="1"/>
</dbReference>
<evidence type="ECO:0000259" key="1">
    <source>
        <dbReference type="Pfam" id="PF00534"/>
    </source>
</evidence>